<keyword evidence="3" id="KW-1003">Cell membrane</keyword>
<accession>A0ABS7X2I9</accession>
<evidence type="ECO:0000256" key="6">
    <source>
        <dbReference type="ARBA" id="ARBA00023136"/>
    </source>
</evidence>
<comment type="subcellular location">
    <subcellularLocation>
        <location evidence="1">Cell membrane</location>
        <topology evidence="1">Multi-pass membrane protein</topology>
    </subcellularLocation>
</comment>
<keyword evidence="6 7" id="KW-0472">Membrane</keyword>
<dbReference type="Proteomes" id="UP001319883">
    <property type="component" value="Unassembled WGS sequence"/>
</dbReference>
<evidence type="ECO:0000313" key="9">
    <source>
        <dbReference type="Proteomes" id="UP001319883"/>
    </source>
</evidence>
<evidence type="ECO:0000256" key="2">
    <source>
        <dbReference type="ARBA" id="ARBA00011006"/>
    </source>
</evidence>
<evidence type="ECO:0000313" key="8">
    <source>
        <dbReference type="EMBL" id="MBZ9569113.1"/>
    </source>
</evidence>
<dbReference type="EMBL" id="JAGXFD010000002">
    <property type="protein sequence ID" value="MBZ9569113.1"/>
    <property type="molecule type" value="Genomic_DNA"/>
</dbReference>
<evidence type="ECO:0000256" key="3">
    <source>
        <dbReference type="ARBA" id="ARBA00022475"/>
    </source>
</evidence>
<dbReference type="InterPro" id="IPR007341">
    <property type="entry name" value="Transgly_assoc"/>
</dbReference>
<proteinExistence type="inferred from homology"/>
<dbReference type="PANTHER" id="PTHR33884">
    <property type="entry name" value="UPF0410 PROTEIN YMGE"/>
    <property type="match status" value="1"/>
</dbReference>
<name>A0ABS7X2I9_9GAMM</name>
<gene>
    <name evidence="8" type="ORF">KGQ91_15695</name>
</gene>
<organism evidence="8 9">
    <name type="scientific">Modicisalibacter tunisiensis</name>
    <dbReference type="NCBI Taxonomy" id="390637"/>
    <lineage>
        <taxon>Bacteria</taxon>
        <taxon>Pseudomonadati</taxon>
        <taxon>Pseudomonadota</taxon>
        <taxon>Gammaproteobacteria</taxon>
        <taxon>Oceanospirillales</taxon>
        <taxon>Halomonadaceae</taxon>
        <taxon>Modicisalibacter</taxon>
    </lineage>
</organism>
<feature type="transmembrane region" description="Helical" evidence="7">
    <location>
        <begin position="56"/>
        <end position="75"/>
    </location>
</feature>
<keyword evidence="4 7" id="KW-0812">Transmembrane</keyword>
<evidence type="ECO:0000256" key="7">
    <source>
        <dbReference type="SAM" id="Phobius"/>
    </source>
</evidence>
<keyword evidence="5 7" id="KW-1133">Transmembrane helix</keyword>
<evidence type="ECO:0000256" key="5">
    <source>
        <dbReference type="ARBA" id="ARBA00022989"/>
    </source>
</evidence>
<feature type="transmembrane region" description="Helical" evidence="7">
    <location>
        <begin position="28"/>
        <end position="49"/>
    </location>
</feature>
<sequence>MGLILWLIIGGLAGWIAGNIMRGGGFGILGNIGVGIVGALIGGFLFSLLGLSSSGFIGSLVTATVGAVVLLWAVAKLRKSS</sequence>
<dbReference type="Pfam" id="PF04226">
    <property type="entry name" value="Transgly_assoc"/>
    <property type="match status" value="1"/>
</dbReference>
<dbReference type="RefSeq" id="WP_163648404.1">
    <property type="nucleotide sequence ID" value="NZ_JAGXFC010000001.1"/>
</dbReference>
<evidence type="ECO:0000256" key="1">
    <source>
        <dbReference type="ARBA" id="ARBA00004651"/>
    </source>
</evidence>
<protein>
    <submittedName>
        <fullName evidence="8">GlsB/YeaQ/YmgE family stress response membrane protein</fullName>
    </submittedName>
</protein>
<dbReference type="PANTHER" id="PTHR33884:SF3">
    <property type="entry name" value="UPF0410 PROTEIN YMGE"/>
    <property type="match status" value="1"/>
</dbReference>
<evidence type="ECO:0000256" key="4">
    <source>
        <dbReference type="ARBA" id="ARBA00022692"/>
    </source>
</evidence>
<comment type="caution">
    <text evidence="8">The sequence shown here is derived from an EMBL/GenBank/DDBJ whole genome shotgun (WGS) entry which is preliminary data.</text>
</comment>
<keyword evidence="9" id="KW-1185">Reference proteome</keyword>
<reference evidence="8 9" key="1">
    <citation type="submission" date="2021-05" db="EMBL/GenBank/DDBJ databases">
        <title>Petroleum and Energy Research Collection (APPE): ex situ preservation of microbial diversity associated with the oil industry and exploitation of its biotechnological potential.</title>
        <authorList>
            <person name="Paixao C.T.M."/>
            <person name="Gomes M.B."/>
            <person name="Oliveira V.M."/>
        </authorList>
    </citation>
    <scope>NUCLEOTIDE SEQUENCE [LARGE SCALE GENOMIC DNA]</scope>
    <source>
        <strain evidence="8 9">LIT2</strain>
    </source>
</reference>
<comment type="similarity">
    <text evidence="2">Belongs to the UPF0410 family.</text>
</comment>